<keyword evidence="2" id="KW-0378">Hydrolase</keyword>
<dbReference type="RefSeq" id="WP_063224231.1">
    <property type="nucleotide sequence ID" value="NZ_JAEHBS010000020.1"/>
</dbReference>
<proteinExistence type="predicted"/>
<dbReference type="PANTHER" id="PTHR43798">
    <property type="entry name" value="MONOACYLGLYCEROL LIPASE"/>
    <property type="match status" value="1"/>
</dbReference>
<comment type="caution">
    <text evidence="2">The sequence shown here is derived from an EMBL/GenBank/DDBJ whole genome shotgun (WGS) entry which is preliminary data.</text>
</comment>
<dbReference type="EMBL" id="LJKA01000065">
    <property type="protein sequence ID" value="KZD29521.1"/>
    <property type="molecule type" value="Genomic_DNA"/>
</dbReference>
<dbReference type="Pfam" id="PF00561">
    <property type="entry name" value="Abhydrolase_1"/>
    <property type="match status" value="1"/>
</dbReference>
<dbReference type="SUPFAM" id="SSF53474">
    <property type="entry name" value="alpha/beta-Hydrolases"/>
    <property type="match status" value="1"/>
</dbReference>
<reference evidence="2 3" key="1">
    <citation type="submission" date="2015-09" db="EMBL/GenBank/DDBJ databases">
        <title>Bacillus cereus food isolates.</title>
        <authorList>
            <person name="Boekhorst J."/>
        </authorList>
    </citation>
    <scope>NUCLEOTIDE SEQUENCE [LARGE SCALE GENOMIC DNA]</scope>
    <source>
        <strain evidence="2 3">B4082</strain>
    </source>
</reference>
<dbReference type="Proteomes" id="UP000076501">
    <property type="component" value="Unassembled WGS sequence"/>
</dbReference>
<accession>A0A164CWL2</accession>
<dbReference type="GO" id="GO:0016787">
    <property type="term" value="F:hydrolase activity"/>
    <property type="evidence" value="ECO:0007669"/>
    <property type="project" value="UniProtKB-KW"/>
</dbReference>
<gene>
    <name evidence="2" type="ORF">B4082_4439</name>
</gene>
<protein>
    <submittedName>
        <fullName evidence="2">Alpha/beta hydrolase</fullName>
    </submittedName>
</protein>
<name>A0A164CWL2_BACCE</name>
<sequence length="258" mass="29322">MVLHYKEFGDTRSPLMVFIHGGGVSGWMWDKQIKHFTNFHCLVPDLPDQGKNRNKDHFSIHFSAKKIIELIEEIGQGKTIIAIGFSLGAQVLIAMLSMKPDLIQYAMINSALVKSIPFASTFIKSIGLTYPLIKSRTFSKIQAKSMYIDKEYFDHYYHDSCQISKNTFIRMLEENMSFTIPKNFENANSNILVTVGENEKRIMKDSLTEILESNPNCTGVIISKIGHGISLADPKLFNTLIENWLEHDSLPEDVMTIN</sequence>
<dbReference type="AlphaFoldDB" id="A0A164CWL2"/>
<dbReference type="Gene3D" id="3.40.50.1820">
    <property type="entry name" value="alpha/beta hydrolase"/>
    <property type="match status" value="1"/>
</dbReference>
<dbReference type="PATRIC" id="fig|1396.539.peg.3901"/>
<dbReference type="InterPro" id="IPR029058">
    <property type="entry name" value="AB_hydrolase_fold"/>
</dbReference>
<organism evidence="2 3">
    <name type="scientific">Bacillus cereus</name>
    <dbReference type="NCBI Taxonomy" id="1396"/>
    <lineage>
        <taxon>Bacteria</taxon>
        <taxon>Bacillati</taxon>
        <taxon>Bacillota</taxon>
        <taxon>Bacilli</taxon>
        <taxon>Bacillales</taxon>
        <taxon>Bacillaceae</taxon>
        <taxon>Bacillus</taxon>
        <taxon>Bacillus cereus group</taxon>
    </lineage>
</organism>
<dbReference type="InterPro" id="IPR050266">
    <property type="entry name" value="AB_hydrolase_sf"/>
</dbReference>
<feature type="domain" description="AB hydrolase-1" evidence="1">
    <location>
        <begin position="14"/>
        <end position="111"/>
    </location>
</feature>
<dbReference type="InterPro" id="IPR000073">
    <property type="entry name" value="AB_hydrolase_1"/>
</dbReference>
<evidence type="ECO:0000313" key="2">
    <source>
        <dbReference type="EMBL" id="KZD29521.1"/>
    </source>
</evidence>
<evidence type="ECO:0000313" key="3">
    <source>
        <dbReference type="Proteomes" id="UP000076501"/>
    </source>
</evidence>
<evidence type="ECO:0000259" key="1">
    <source>
        <dbReference type="Pfam" id="PF00561"/>
    </source>
</evidence>